<feature type="region of interest" description="Disordered" evidence="4">
    <location>
        <begin position="389"/>
        <end position="418"/>
    </location>
</feature>
<dbReference type="Gene3D" id="2.130.10.10">
    <property type="entry name" value="YVTN repeat-like/Quinoprotein amine dehydrogenase"/>
    <property type="match status" value="2"/>
</dbReference>
<dbReference type="EMBL" id="JAIZAY010000009">
    <property type="protein sequence ID" value="KAJ8036082.1"/>
    <property type="molecule type" value="Genomic_DNA"/>
</dbReference>
<dbReference type="InterPro" id="IPR019775">
    <property type="entry name" value="WD40_repeat_CS"/>
</dbReference>
<evidence type="ECO:0000313" key="5">
    <source>
        <dbReference type="EMBL" id="KAJ8036082.1"/>
    </source>
</evidence>
<comment type="caution">
    <text evidence="5">The sequence shown here is derived from an EMBL/GenBank/DDBJ whole genome shotgun (WGS) entry which is preliminary data.</text>
</comment>
<dbReference type="InterPro" id="IPR042505">
    <property type="entry name" value="DYNC2I1"/>
</dbReference>
<sequence>MPSRTEKPKGRSKEDTWGAPELTSTIQDANADRERKVRDKDRERRRDRHEEDKGNRDRDKDRTKERKEEKHSREDRQRSSKEKTKDASDRKRDHRDREGSSRDERSKDERHRSKDKDREERHRNREEDNRDRERRREKREGDDRERRSGKSSHRDKDEERRERKERDDKENRRGERDSHRDRDEDRKERREERHRRKDHSGSRGENSEKDRKREKERSAKDKERRSHRGETEDSDSRHEEKRSKHKERDSDDKRRHEDKEERRRRREAEKDRESSGRDKNRSKEDEDEERERRRRKEEKRRREKEKEEQDEKKKSERLKSKSKEKIEDEIEEHNDEDQEAGANDYEDDFEDYEDDFEDEEADEDAPEYDSKEENDIDESTLTELRRAMEAENQASSQSGRASYSQEHSSAGSTRPATSTKRTFINFVAAKQRQISNTVAERTKKRGQVLMKLIELDTVTFDLFDMPPVKDYERFIQFFGRSDSRQVAVQCNDDNLDREVQTEDVEYREKWCQHPAEGVRCSGGNDETLEEDLEFAINQEAHSVRLTEFIQTAGQLMAVLLEESRIESGGKLQSNQRSIVFSEGYTQLKAEFPFLKGRPVCEIQVHPVQTHLILTAYSQAKIPNDEIVLSNRGILCVWNINDPLKPQKILSCRSHLKCCAWSPTKATMAFAGTEDGSVMVWDLREPSNMHQHHTVDGDTLLVRVPTFSTDGILSEDAHNSGVVTLLPIVTAEDSLRASMPQGQQTAEVSDSSFQIASLEERGVIHFWVVLEIAKTSLAGSESELGLVPGGRVKLIRSSTISLHSPSRSLDSTNSFKSVCMQLNPADPSHFYIGTDKGVVLHASRHHDKVHPKEYKAHIDVPVEVSHLDFSPFNLSCFLVGCMDGSIRLHSLGSELPLLTWPNSTMGMEVTAIAWSHSRPSVFFSVDTTSKVYVWSLLEKDGNPVKTEQFSNGRLTGLDVSNDFSASSMGRPGRKPELVIADEKGGIEVHRLNERFSSASGDELDAMAALLESFV</sequence>
<feature type="compositionally biased region" description="Basic residues" evidence="4">
    <location>
        <begin position="292"/>
        <end position="303"/>
    </location>
</feature>
<feature type="compositionally biased region" description="Acidic residues" evidence="4">
    <location>
        <begin position="327"/>
        <end position="367"/>
    </location>
</feature>
<organism evidence="5 6">
    <name type="scientific">Holothuria leucospilota</name>
    <name type="common">Black long sea cucumber</name>
    <name type="synonym">Mertensiothuria leucospilota</name>
    <dbReference type="NCBI Taxonomy" id="206669"/>
    <lineage>
        <taxon>Eukaryota</taxon>
        <taxon>Metazoa</taxon>
        <taxon>Echinodermata</taxon>
        <taxon>Eleutherozoa</taxon>
        <taxon>Echinozoa</taxon>
        <taxon>Holothuroidea</taxon>
        <taxon>Aspidochirotacea</taxon>
        <taxon>Aspidochirotida</taxon>
        <taxon>Holothuriidae</taxon>
        <taxon>Holothuria</taxon>
    </lineage>
</organism>
<dbReference type="AlphaFoldDB" id="A0A9Q1C0F4"/>
<evidence type="ECO:0000256" key="2">
    <source>
        <dbReference type="ARBA" id="ARBA00022737"/>
    </source>
</evidence>
<dbReference type="SMART" id="SM00320">
    <property type="entry name" value="WD40"/>
    <property type="match status" value="3"/>
</dbReference>
<dbReference type="GO" id="GO:0042073">
    <property type="term" value="P:intraciliary transport"/>
    <property type="evidence" value="ECO:0007669"/>
    <property type="project" value="InterPro"/>
</dbReference>
<dbReference type="Pfam" id="PF00400">
    <property type="entry name" value="WD40"/>
    <property type="match status" value="1"/>
</dbReference>
<evidence type="ECO:0000256" key="3">
    <source>
        <dbReference type="PROSITE-ProRule" id="PRU00221"/>
    </source>
</evidence>
<name>A0A9Q1C0F4_HOLLE</name>
<dbReference type="PANTHER" id="PTHR16022:SF0">
    <property type="entry name" value="CYTOPLASMIC DYNEIN 2 INTERMEDIATE CHAIN 1"/>
    <property type="match status" value="1"/>
</dbReference>
<dbReference type="PROSITE" id="PS00678">
    <property type="entry name" value="WD_REPEATS_1"/>
    <property type="match status" value="1"/>
</dbReference>
<evidence type="ECO:0000313" key="6">
    <source>
        <dbReference type="Proteomes" id="UP001152320"/>
    </source>
</evidence>
<feature type="compositionally biased region" description="Basic and acidic residues" evidence="4">
    <location>
        <begin position="304"/>
        <end position="326"/>
    </location>
</feature>
<feature type="compositionally biased region" description="Basic and acidic residues" evidence="4">
    <location>
        <begin position="199"/>
        <end position="284"/>
    </location>
</feature>
<dbReference type="PROSITE" id="PS50082">
    <property type="entry name" value="WD_REPEATS_2"/>
    <property type="match status" value="1"/>
</dbReference>
<dbReference type="OrthoDB" id="2162425at2759"/>
<evidence type="ECO:0000256" key="4">
    <source>
        <dbReference type="SAM" id="MobiDB-lite"/>
    </source>
</evidence>
<feature type="compositionally biased region" description="Basic and acidic residues" evidence="4">
    <location>
        <begin position="1"/>
        <end position="16"/>
    </location>
</feature>
<dbReference type="PANTHER" id="PTHR16022">
    <property type="entry name" value="WD REPEAT DOMAIN 60"/>
    <property type="match status" value="1"/>
</dbReference>
<feature type="compositionally biased region" description="Basic and acidic residues" evidence="4">
    <location>
        <begin position="30"/>
        <end position="191"/>
    </location>
</feature>
<evidence type="ECO:0000256" key="1">
    <source>
        <dbReference type="ARBA" id="ARBA00022574"/>
    </source>
</evidence>
<feature type="compositionally biased region" description="Polar residues" evidence="4">
    <location>
        <begin position="392"/>
        <end position="418"/>
    </location>
</feature>
<accession>A0A9Q1C0F4</accession>
<dbReference type="GO" id="GO:0005929">
    <property type="term" value="C:cilium"/>
    <property type="evidence" value="ECO:0007669"/>
    <property type="project" value="GOC"/>
</dbReference>
<keyword evidence="6" id="KW-1185">Reference proteome</keyword>
<keyword evidence="1 3" id="KW-0853">WD repeat</keyword>
<dbReference type="InterPro" id="IPR001680">
    <property type="entry name" value="WD40_rpt"/>
</dbReference>
<feature type="region of interest" description="Disordered" evidence="4">
    <location>
        <begin position="1"/>
        <end position="376"/>
    </location>
</feature>
<dbReference type="GO" id="GO:0005868">
    <property type="term" value="C:cytoplasmic dynein complex"/>
    <property type="evidence" value="ECO:0007669"/>
    <property type="project" value="InterPro"/>
</dbReference>
<dbReference type="InterPro" id="IPR036322">
    <property type="entry name" value="WD40_repeat_dom_sf"/>
</dbReference>
<dbReference type="Proteomes" id="UP001152320">
    <property type="component" value="Chromosome 9"/>
</dbReference>
<keyword evidence="2" id="KW-0677">Repeat</keyword>
<dbReference type="InterPro" id="IPR015943">
    <property type="entry name" value="WD40/YVTN_repeat-like_dom_sf"/>
</dbReference>
<feature type="repeat" description="WD" evidence="3">
    <location>
        <begin position="659"/>
        <end position="690"/>
    </location>
</feature>
<proteinExistence type="predicted"/>
<reference evidence="5" key="1">
    <citation type="submission" date="2021-10" db="EMBL/GenBank/DDBJ databases">
        <title>Tropical sea cucumber genome reveals ecological adaptation and Cuvierian tubules defense mechanism.</title>
        <authorList>
            <person name="Chen T."/>
        </authorList>
    </citation>
    <scope>NUCLEOTIDE SEQUENCE</scope>
    <source>
        <strain evidence="5">Nanhai2018</strain>
        <tissue evidence="5">Muscle</tissue>
    </source>
</reference>
<dbReference type="GO" id="GO:0045504">
    <property type="term" value="F:dynein heavy chain binding"/>
    <property type="evidence" value="ECO:0007669"/>
    <property type="project" value="InterPro"/>
</dbReference>
<dbReference type="SUPFAM" id="SSF50978">
    <property type="entry name" value="WD40 repeat-like"/>
    <property type="match status" value="1"/>
</dbReference>
<protein>
    <submittedName>
        <fullName evidence="5">WD repeat-containing protein 60</fullName>
    </submittedName>
</protein>
<dbReference type="GO" id="GO:0045503">
    <property type="term" value="F:dynein light chain binding"/>
    <property type="evidence" value="ECO:0007669"/>
    <property type="project" value="InterPro"/>
</dbReference>
<gene>
    <name evidence="5" type="ORF">HOLleu_19949</name>
</gene>